<dbReference type="SUPFAM" id="SSF63829">
    <property type="entry name" value="Calcium-dependent phosphotriesterase"/>
    <property type="match status" value="2"/>
</dbReference>
<feature type="domain" description="SMP-30/Gluconolactonase/LRE-like region" evidence="4">
    <location>
        <begin position="51"/>
        <end position="308"/>
    </location>
</feature>
<dbReference type="PRINTS" id="PR01790">
    <property type="entry name" value="SMP30FAMILY"/>
</dbReference>
<dbReference type="GO" id="GO:0004341">
    <property type="term" value="F:gluconolactonase activity"/>
    <property type="evidence" value="ECO:0007669"/>
    <property type="project" value="TreeGrafter"/>
</dbReference>
<dbReference type="PANTHER" id="PTHR10907">
    <property type="entry name" value="REGUCALCIN"/>
    <property type="match status" value="1"/>
</dbReference>
<evidence type="ECO:0000256" key="1">
    <source>
        <dbReference type="ARBA" id="ARBA00008853"/>
    </source>
</evidence>
<organism evidence="5">
    <name type="scientific">Diabrotica virgifera virgifera</name>
    <name type="common">western corn rootworm</name>
    <dbReference type="NCBI Taxonomy" id="50390"/>
    <lineage>
        <taxon>Eukaryota</taxon>
        <taxon>Metazoa</taxon>
        <taxon>Ecdysozoa</taxon>
        <taxon>Arthropoda</taxon>
        <taxon>Hexapoda</taxon>
        <taxon>Insecta</taxon>
        <taxon>Pterygota</taxon>
        <taxon>Neoptera</taxon>
        <taxon>Endopterygota</taxon>
        <taxon>Coleoptera</taxon>
        <taxon>Polyphaga</taxon>
        <taxon>Cucujiformia</taxon>
        <taxon>Chrysomeloidea</taxon>
        <taxon>Chrysomelidae</taxon>
        <taxon>Galerucinae</taxon>
        <taxon>Diabroticina</taxon>
        <taxon>Diabroticites</taxon>
        <taxon>Diabrotica</taxon>
    </lineage>
</organism>
<feature type="binding site" evidence="3">
    <location>
        <position position="197"/>
    </location>
    <ligand>
        <name>a divalent metal cation</name>
        <dbReference type="ChEBI" id="CHEBI:60240"/>
    </ligand>
</feature>
<feature type="binding site" evidence="3">
    <location>
        <position position="165"/>
    </location>
    <ligand>
        <name>substrate</name>
    </ligand>
</feature>
<dbReference type="OrthoDB" id="423498at2759"/>
<feature type="domain" description="SMP-30/Gluconolactonase/LRE-like region" evidence="4">
    <location>
        <begin position="327"/>
        <end position="367"/>
    </location>
</feature>
<dbReference type="Gene3D" id="2.120.10.30">
    <property type="entry name" value="TolB, C-terminal domain"/>
    <property type="match status" value="2"/>
</dbReference>
<dbReference type="GO" id="GO:0019853">
    <property type="term" value="P:L-ascorbic acid biosynthetic process"/>
    <property type="evidence" value="ECO:0007669"/>
    <property type="project" value="TreeGrafter"/>
</dbReference>
<dbReference type="Pfam" id="PF08450">
    <property type="entry name" value="SGL"/>
    <property type="match status" value="2"/>
</dbReference>
<comment type="cofactor">
    <cofactor evidence="3">
        <name>Zn(2+)</name>
        <dbReference type="ChEBI" id="CHEBI:29105"/>
    </cofactor>
    <text evidence="3">Binds 1 divalent metal cation per subunit.</text>
</comment>
<evidence type="ECO:0000259" key="4">
    <source>
        <dbReference type="Pfam" id="PF08450"/>
    </source>
</evidence>
<feature type="binding site" evidence="3">
    <location>
        <position position="249"/>
    </location>
    <ligand>
        <name>a divalent metal cation</name>
        <dbReference type="ChEBI" id="CHEBI:60240"/>
    </ligand>
</feature>
<accession>A0A6P7FJU6</accession>
<keyword evidence="3" id="KW-0862">Zinc</keyword>
<reference evidence="5" key="1">
    <citation type="submission" date="2025-08" db="UniProtKB">
        <authorList>
            <consortium name="RefSeq"/>
        </authorList>
    </citation>
    <scope>IDENTIFICATION</scope>
    <source>
        <tissue evidence="5">Whole insect</tissue>
    </source>
</reference>
<keyword evidence="3" id="KW-0479">Metal-binding</keyword>
<dbReference type="InParanoid" id="A0A6P7FJU6"/>
<evidence type="ECO:0000256" key="3">
    <source>
        <dbReference type="PIRSR" id="PIRSR605511-2"/>
    </source>
</evidence>
<dbReference type="RefSeq" id="XP_028133450.1">
    <property type="nucleotide sequence ID" value="XM_028277649.1"/>
</dbReference>
<gene>
    <name evidence="5" type="primary">LOC114328716</name>
</gene>
<proteinExistence type="inferred from homology"/>
<dbReference type="PANTHER" id="PTHR10907:SF47">
    <property type="entry name" value="REGUCALCIN"/>
    <property type="match status" value="1"/>
</dbReference>
<dbReference type="AlphaFoldDB" id="A0A6P7FJU6"/>
<dbReference type="GO" id="GO:0005509">
    <property type="term" value="F:calcium ion binding"/>
    <property type="evidence" value="ECO:0007669"/>
    <property type="project" value="TreeGrafter"/>
</dbReference>
<evidence type="ECO:0000313" key="5">
    <source>
        <dbReference type="RefSeq" id="XP_028133450.1"/>
    </source>
</evidence>
<comment type="similarity">
    <text evidence="1">Belongs to the SMP-30/CGR1 family.</text>
</comment>
<name>A0A6P7FJU6_DIAVI</name>
<evidence type="ECO:0000256" key="2">
    <source>
        <dbReference type="PIRSR" id="PIRSR605511-1"/>
    </source>
</evidence>
<dbReference type="InterPro" id="IPR005511">
    <property type="entry name" value="SMP-30"/>
</dbReference>
<feature type="binding site" evidence="3">
    <location>
        <position position="147"/>
    </location>
    <ligand>
        <name>substrate</name>
    </ligand>
</feature>
<dbReference type="InterPro" id="IPR011042">
    <property type="entry name" value="6-blade_b-propeller_TolB-like"/>
</dbReference>
<dbReference type="InterPro" id="IPR013658">
    <property type="entry name" value="SGL"/>
</dbReference>
<feature type="binding site" evidence="3">
    <location>
        <position position="52"/>
    </location>
    <ligand>
        <name>a divalent metal cation</name>
        <dbReference type="ChEBI" id="CHEBI:60240"/>
    </ligand>
</feature>
<feature type="active site" description="Proton donor/acceptor" evidence="2">
    <location>
        <position position="249"/>
    </location>
</feature>
<sequence length="407" mass="46428">MDMDKKKGRSICATINCEISVSNCSYSFFRFPKDKASEVKITKLITPIHHGEGPYWCPESKVLLYTDTFKATLYKLKTDREIPISPECFKLPNHDTVGFALPIKDKKDTWIVCGDRHMYELKWPETGKLQFKQIHTIEKDKPNNQFNDGKADNQGRIWGGTLKREADLSVPEFGGSLYMFDHELREHEKVPNVSISNGLAWSKDNTKFFFIDSATRDIEKWDYDAETGEISNKKIVINIKEDGYSGIPDGMTIDEDDNLWIALFGGHEVIQVETKYGRILRNIRIPATYVTSVAWGGPNFDILYVTTSQAHLDEKQLRDEPDLYIFKVIQVETKYGRILRNIRIPATYVTSVAWGGPNFDILYVTTSQAHLDEKQLRDEPDAGCIFEVRGLGVKGIPPNQAIIKKSC</sequence>
<protein>
    <submittedName>
        <fullName evidence="5">Regucalcin-like</fullName>
    </submittedName>
</protein>